<dbReference type="Proteomes" id="UP000053258">
    <property type="component" value="Unassembled WGS sequence"/>
</dbReference>
<dbReference type="GO" id="GO:0016301">
    <property type="term" value="F:kinase activity"/>
    <property type="evidence" value="ECO:0007669"/>
    <property type="project" value="UniProtKB-KW"/>
</dbReference>
<dbReference type="SUPFAM" id="SSF50494">
    <property type="entry name" value="Trypsin-like serine proteases"/>
    <property type="match status" value="1"/>
</dbReference>
<feature type="non-terminal residue" evidence="7">
    <location>
        <position position="1"/>
    </location>
</feature>
<feature type="non-terminal residue" evidence="7">
    <location>
        <position position="52"/>
    </location>
</feature>
<keyword evidence="7" id="KW-0418">Kinase</keyword>
<evidence type="ECO:0000313" key="8">
    <source>
        <dbReference type="Proteomes" id="UP000053258"/>
    </source>
</evidence>
<dbReference type="Pfam" id="PF00089">
    <property type="entry name" value="Trypsin"/>
    <property type="match status" value="1"/>
</dbReference>
<dbReference type="GO" id="GO:0031639">
    <property type="term" value="P:plasminogen activation"/>
    <property type="evidence" value="ECO:0007669"/>
    <property type="project" value="TreeGrafter"/>
</dbReference>
<name>A0A093QVM4_9PASS</name>
<dbReference type="PANTHER" id="PTHR24264">
    <property type="entry name" value="TRYPSIN-RELATED"/>
    <property type="match status" value="1"/>
</dbReference>
<evidence type="ECO:0000313" key="7">
    <source>
        <dbReference type="EMBL" id="KFW87987.1"/>
    </source>
</evidence>
<dbReference type="InterPro" id="IPR001254">
    <property type="entry name" value="Trypsin_dom"/>
</dbReference>
<keyword evidence="5" id="KW-0720">Serine protease</keyword>
<evidence type="ECO:0000256" key="5">
    <source>
        <dbReference type="ARBA" id="ARBA00022825"/>
    </source>
</evidence>
<evidence type="ECO:0000256" key="3">
    <source>
        <dbReference type="ARBA" id="ARBA00022729"/>
    </source>
</evidence>
<evidence type="ECO:0000256" key="4">
    <source>
        <dbReference type="ARBA" id="ARBA00022801"/>
    </source>
</evidence>
<keyword evidence="8" id="KW-1185">Reference proteome</keyword>
<dbReference type="GO" id="GO:0004252">
    <property type="term" value="F:serine-type endopeptidase activity"/>
    <property type="evidence" value="ECO:0007669"/>
    <property type="project" value="InterPro"/>
</dbReference>
<keyword evidence="7" id="KW-0808">Transferase</keyword>
<proteinExistence type="predicted"/>
<dbReference type="Gene3D" id="2.40.10.10">
    <property type="entry name" value="Trypsin-like serine proteases"/>
    <property type="match status" value="1"/>
</dbReference>
<dbReference type="PANTHER" id="PTHR24264:SF38">
    <property type="entry name" value="UROKINASE-TYPE PLASMINOGEN ACTIVATOR"/>
    <property type="match status" value="1"/>
</dbReference>
<dbReference type="PROSITE" id="PS50240">
    <property type="entry name" value="TRYPSIN_DOM"/>
    <property type="match status" value="1"/>
</dbReference>
<dbReference type="InterPro" id="IPR009003">
    <property type="entry name" value="Peptidase_S1_PA"/>
</dbReference>
<dbReference type="GO" id="GO:0005615">
    <property type="term" value="C:extracellular space"/>
    <property type="evidence" value="ECO:0007669"/>
    <property type="project" value="TreeGrafter"/>
</dbReference>
<keyword evidence="4" id="KW-0378">Hydrolase</keyword>
<dbReference type="OrthoDB" id="5918597at2759"/>
<protein>
    <submittedName>
        <fullName evidence="7">Urokinase-type plasminogen activator</fullName>
    </submittedName>
</protein>
<keyword evidence="3" id="KW-0732">Signal</keyword>
<feature type="domain" description="Peptidase S1" evidence="6">
    <location>
        <begin position="1"/>
        <end position="52"/>
    </location>
</feature>
<dbReference type="EMBL" id="KL719203">
    <property type="protein sequence ID" value="KFW87987.1"/>
    <property type="molecule type" value="Genomic_DNA"/>
</dbReference>
<reference evidence="7 8" key="1">
    <citation type="submission" date="2014-06" db="EMBL/GenBank/DDBJ databases">
        <title>Genome evolution of avian class.</title>
        <authorList>
            <person name="Zhang G."/>
            <person name="Li C."/>
        </authorList>
    </citation>
    <scope>NUCLEOTIDE SEQUENCE [LARGE SCALE GENOMIC DNA]</scope>
    <source>
        <strain evidence="7">BGI_N305</strain>
    </source>
</reference>
<dbReference type="GO" id="GO:0033628">
    <property type="term" value="P:regulation of cell adhesion mediated by integrin"/>
    <property type="evidence" value="ECO:0007669"/>
    <property type="project" value="TreeGrafter"/>
</dbReference>
<sequence>CQGDSGGPMVCEHNGRMLVYGIVSWGDGCAKENNPGVYTRVTRYLNWIDSKM</sequence>
<keyword evidence="2" id="KW-0645">Protease</keyword>
<dbReference type="AlphaFoldDB" id="A0A093QVM4"/>
<dbReference type="InterPro" id="IPR050127">
    <property type="entry name" value="Serine_Proteases_S1"/>
</dbReference>
<accession>A0A093QVM4</accession>
<evidence type="ECO:0000256" key="1">
    <source>
        <dbReference type="ARBA" id="ARBA00022536"/>
    </source>
</evidence>
<dbReference type="InterPro" id="IPR043504">
    <property type="entry name" value="Peptidase_S1_PA_chymotrypsin"/>
</dbReference>
<evidence type="ECO:0000256" key="2">
    <source>
        <dbReference type="ARBA" id="ARBA00022670"/>
    </source>
</evidence>
<keyword evidence="1" id="KW-0245">EGF-like domain</keyword>
<organism evidence="7 8">
    <name type="scientific">Manacus vitellinus</name>
    <name type="common">golden-collared manakin</name>
    <dbReference type="NCBI Taxonomy" id="328815"/>
    <lineage>
        <taxon>Eukaryota</taxon>
        <taxon>Metazoa</taxon>
        <taxon>Chordata</taxon>
        <taxon>Craniata</taxon>
        <taxon>Vertebrata</taxon>
        <taxon>Euteleostomi</taxon>
        <taxon>Archelosauria</taxon>
        <taxon>Archosauria</taxon>
        <taxon>Dinosauria</taxon>
        <taxon>Saurischia</taxon>
        <taxon>Theropoda</taxon>
        <taxon>Coelurosauria</taxon>
        <taxon>Aves</taxon>
        <taxon>Neognathae</taxon>
        <taxon>Neoaves</taxon>
        <taxon>Telluraves</taxon>
        <taxon>Australaves</taxon>
        <taxon>Passeriformes</taxon>
        <taxon>Pipridae</taxon>
        <taxon>Manacus</taxon>
    </lineage>
</organism>
<gene>
    <name evidence="7" type="ORF">N305_00066</name>
</gene>
<evidence type="ECO:0000259" key="6">
    <source>
        <dbReference type="PROSITE" id="PS50240"/>
    </source>
</evidence>